<dbReference type="GO" id="GO:0015031">
    <property type="term" value="P:protein transport"/>
    <property type="evidence" value="ECO:0007669"/>
    <property type="project" value="UniProtKB-KW"/>
</dbReference>
<dbReference type="Pfam" id="PF10258">
    <property type="entry name" value="PHAX_RNA-bd"/>
    <property type="match status" value="1"/>
</dbReference>
<name>A0A8S0RIF4_OLEEU</name>
<keyword evidence="14" id="KW-1185">Reference proteome</keyword>
<evidence type="ECO:0000256" key="9">
    <source>
        <dbReference type="ARBA" id="ARBA00023242"/>
    </source>
</evidence>
<dbReference type="PANTHER" id="PTHR13135">
    <property type="entry name" value="CYTOSOLIC RESINIFERATOXIN BINDING PROTEIN RBP-26"/>
    <property type="match status" value="1"/>
</dbReference>
<dbReference type="OrthoDB" id="20573at2759"/>
<dbReference type="GO" id="GO:0005737">
    <property type="term" value="C:cytoplasm"/>
    <property type="evidence" value="ECO:0007669"/>
    <property type="project" value="UniProtKB-SubCell"/>
</dbReference>
<dbReference type="InterPro" id="IPR039047">
    <property type="entry name" value="PHAX"/>
</dbReference>
<evidence type="ECO:0000313" key="14">
    <source>
        <dbReference type="Proteomes" id="UP000594638"/>
    </source>
</evidence>
<evidence type="ECO:0000256" key="7">
    <source>
        <dbReference type="ARBA" id="ARBA00022884"/>
    </source>
</evidence>
<dbReference type="Gramene" id="OE9A069094T2">
    <property type="protein sequence ID" value="OE9A069094C2"/>
    <property type="gene ID" value="OE9A069094"/>
</dbReference>
<keyword evidence="7" id="KW-0694">RNA-binding</keyword>
<dbReference type="InterPro" id="IPR019385">
    <property type="entry name" value="PHAX_RNA-binding_domain"/>
</dbReference>
<organism evidence="13 14">
    <name type="scientific">Olea europaea subsp. europaea</name>
    <dbReference type="NCBI Taxonomy" id="158383"/>
    <lineage>
        <taxon>Eukaryota</taxon>
        <taxon>Viridiplantae</taxon>
        <taxon>Streptophyta</taxon>
        <taxon>Embryophyta</taxon>
        <taxon>Tracheophyta</taxon>
        <taxon>Spermatophyta</taxon>
        <taxon>Magnoliopsida</taxon>
        <taxon>eudicotyledons</taxon>
        <taxon>Gunneridae</taxon>
        <taxon>Pentapetalae</taxon>
        <taxon>asterids</taxon>
        <taxon>lamiids</taxon>
        <taxon>Lamiales</taxon>
        <taxon>Oleaceae</taxon>
        <taxon>Oleeae</taxon>
        <taxon>Olea</taxon>
    </lineage>
</organism>
<reference evidence="13 14" key="1">
    <citation type="submission" date="2019-12" db="EMBL/GenBank/DDBJ databases">
        <authorList>
            <person name="Alioto T."/>
            <person name="Alioto T."/>
            <person name="Gomez Garrido J."/>
        </authorList>
    </citation>
    <scope>NUCLEOTIDE SEQUENCE [LARGE SCALE GENOMIC DNA]</scope>
</reference>
<evidence type="ECO:0000256" key="1">
    <source>
        <dbReference type="ARBA" id="ARBA00004123"/>
    </source>
</evidence>
<evidence type="ECO:0000259" key="12">
    <source>
        <dbReference type="Pfam" id="PF10258"/>
    </source>
</evidence>
<dbReference type="GO" id="GO:0006408">
    <property type="term" value="P:snRNA export from nucleus"/>
    <property type="evidence" value="ECO:0007669"/>
    <property type="project" value="InterPro"/>
</dbReference>
<evidence type="ECO:0000256" key="5">
    <source>
        <dbReference type="ARBA" id="ARBA00022448"/>
    </source>
</evidence>
<feature type="compositionally biased region" description="Basic residues" evidence="11">
    <location>
        <begin position="75"/>
        <end position="88"/>
    </location>
</feature>
<dbReference type="Proteomes" id="UP000594638">
    <property type="component" value="Unassembled WGS sequence"/>
</dbReference>
<protein>
    <recommendedName>
        <fullName evidence="4">Phosphorylated adapter RNA export protein</fullName>
    </recommendedName>
    <alternativeName>
        <fullName evidence="10">RNA U small nuclear RNA export adapter protein</fullName>
    </alternativeName>
</protein>
<dbReference type="AlphaFoldDB" id="A0A8S0RIF4"/>
<evidence type="ECO:0000256" key="3">
    <source>
        <dbReference type="ARBA" id="ARBA00006094"/>
    </source>
</evidence>
<dbReference type="PANTHER" id="PTHR13135:SF0">
    <property type="entry name" value="PHOSPHORYLATED ADAPTER RNA EXPORT PROTEIN"/>
    <property type="match status" value="1"/>
</dbReference>
<accession>A0A8S0RIF4</accession>
<gene>
    <name evidence="13" type="ORF">OLEA9_A069094</name>
</gene>
<evidence type="ECO:0000256" key="6">
    <source>
        <dbReference type="ARBA" id="ARBA00022490"/>
    </source>
</evidence>
<comment type="caution">
    <text evidence="13">The sequence shown here is derived from an EMBL/GenBank/DDBJ whole genome shotgun (WGS) entry which is preliminary data.</text>
</comment>
<evidence type="ECO:0000256" key="11">
    <source>
        <dbReference type="SAM" id="MobiDB-lite"/>
    </source>
</evidence>
<proteinExistence type="inferred from homology"/>
<dbReference type="InterPro" id="IPR038092">
    <property type="entry name" value="PHAX_RNA-binding_sf"/>
</dbReference>
<dbReference type="GO" id="GO:0003723">
    <property type="term" value="F:RNA binding"/>
    <property type="evidence" value="ECO:0007669"/>
    <property type="project" value="UniProtKB-KW"/>
</dbReference>
<dbReference type="Gene3D" id="1.10.10.1440">
    <property type="entry name" value="PHAX RNA-binding domain"/>
    <property type="match status" value="1"/>
</dbReference>
<comment type="similarity">
    <text evidence="3">Belongs to the PHAX family.</text>
</comment>
<keyword evidence="6" id="KW-0963">Cytoplasm</keyword>
<dbReference type="EMBL" id="CACTIH010003626">
    <property type="protein sequence ID" value="CAA2979199.1"/>
    <property type="molecule type" value="Genomic_DNA"/>
</dbReference>
<sequence length="189" mass="21041">MFQPGATAFEVAYPMEGGDSLLDTIFEEESLDDAQDVEMHDAEEGELIYQATKAKLGDGCGTTIDSHKSHNNNSRNKKKKKKNKRKRGNSGSDVTDINRFVSDVCKRLRERKSYLVWTAVSCLGVSALSDLVKEVLFPFFFLCVIVLYVIVEPSNGLTLVTVDLHLAYDFIVNLIWTSAVIDPQSSCPI</sequence>
<evidence type="ECO:0000256" key="8">
    <source>
        <dbReference type="ARBA" id="ARBA00022927"/>
    </source>
</evidence>
<dbReference type="GO" id="GO:0005634">
    <property type="term" value="C:nucleus"/>
    <property type="evidence" value="ECO:0007669"/>
    <property type="project" value="UniProtKB-SubCell"/>
</dbReference>
<keyword evidence="9" id="KW-0539">Nucleus</keyword>
<evidence type="ECO:0000256" key="4">
    <source>
        <dbReference type="ARBA" id="ARBA00016856"/>
    </source>
</evidence>
<feature type="domain" description="Phosphorylated adapter RNA export protein RNA-binding" evidence="12">
    <location>
        <begin position="100"/>
        <end position="135"/>
    </location>
</feature>
<comment type="subcellular location">
    <subcellularLocation>
        <location evidence="2">Cytoplasm</location>
    </subcellularLocation>
    <subcellularLocation>
        <location evidence="1">Nucleus</location>
    </subcellularLocation>
</comment>
<evidence type="ECO:0000256" key="10">
    <source>
        <dbReference type="ARBA" id="ARBA00030834"/>
    </source>
</evidence>
<evidence type="ECO:0000313" key="13">
    <source>
        <dbReference type="EMBL" id="CAA2979199.1"/>
    </source>
</evidence>
<evidence type="ECO:0000256" key="2">
    <source>
        <dbReference type="ARBA" id="ARBA00004496"/>
    </source>
</evidence>
<keyword evidence="8" id="KW-0653">Protein transport</keyword>
<keyword evidence="5" id="KW-0813">Transport</keyword>
<feature type="region of interest" description="Disordered" evidence="11">
    <location>
        <begin position="62"/>
        <end position="93"/>
    </location>
</feature>